<organism evidence="2 3">
    <name type="scientific">Synaphobranchus kaupii</name>
    <name type="common">Kaup's arrowtooth eel</name>
    <dbReference type="NCBI Taxonomy" id="118154"/>
    <lineage>
        <taxon>Eukaryota</taxon>
        <taxon>Metazoa</taxon>
        <taxon>Chordata</taxon>
        <taxon>Craniata</taxon>
        <taxon>Vertebrata</taxon>
        <taxon>Euteleostomi</taxon>
        <taxon>Actinopterygii</taxon>
        <taxon>Neopterygii</taxon>
        <taxon>Teleostei</taxon>
        <taxon>Anguilliformes</taxon>
        <taxon>Synaphobranchidae</taxon>
        <taxon>Synaphobranchus</taxon>
    </lineage>
</organism>
<name>A0A9Q1GF17_SYNKA</name>
<feature type="region of interest" description="Disordered" evidence="1">
    <location>
        <begin position="105"/>
        <end position="128"/>
    </location>
</feature>
<sequence>MLFFIICVQSANTAGLIAASHHRAGLVTPPPGGSLRPQGVSDCNHHLTAPGLTGSVETSALDPAQRFSSAGSSPCRTEVGACHPSATCSPSGEVCNDRQVCAARRPTPARTEREALSPAQAPPHHPAVTRSAPLYLSTARSTVHNPVFRHQPTEQSATYSPPLHKPSSSRPLTRTCHQLTDPELQPGKELQGQNRYEHYSLYQACPCCNPLEPGPGSAAVGEVGEWASASERCRRWPVTRPAAQVTEDRLPQRGAEDAALVISGVIVVLLQSLIPTENGELRVSCEEQEASGVEYTALALRCRGTSGLTAISSPRAKPQHRTCGPAGRLEEILPGLRPAGAKRGGPPVTPPALFPNPPPLRPPAVKKNSSDHELGPLALAVGSWGPWQQGAAVCPSRLRSSGSGGLLICAGPRHTVQQCHSETGSIVHTQGLARRCVHRAQSLIRPSSAPPQRHNVLFSPPSLSPSIHSEDRPKICWPNRRLQLRPVPGEASLILRKTLKRP</sequence>
<protein>
    <submittedName>
        <fullName evidence="2">Uncharacterized protein</fullName>
    </submittedName>
</protein>
<reference evidence="2" key="1">
    <citation type="journal article" date="2023" name="Science">
        <title>Genome structures resolve the early diversification of teleost fishes.</title>
        <authorList>
            <person name="Parey E."/>
            <person name="Louis A."/>
            <person name="Montfort J."/>
            <person name="Bouchez O."/>
            <person name="Roques C."/>
            <person name="Iampietro C."/>
            <person name="Lluch J."/>
            <person name="Castinel A."/>
            <person name="Donnadieu C."/>
            <person name="Desvignes T."/>
            <person name="Floi Bucao C."/>
            <person name="Jouanno E."/>
            <person name="Wen M."/>
            <person name="Mejri S."/>
            <person name="Dirks R."/>
            <person name="Jansen H."/>
            <person name="Henkel C."/>
            <person name="Chen W.J."/>
            <person name="Zahm M."/>
            <person name="Cabau C."/>
            <person name="Klopp C."/>
            <person name="Thompson A.W."/>
            <person name="Robinson-Rechavi M."/>
            <person name="Braasch I."/>
            <person name="Lecointre G."/>
            <person name="Bobe J."/>
            <person name="Postlethwait J.H."/>
            <person name="Berthelot C."/>
            <person name="Roest Crollius H."/>
            <person name="Guiguen Y."/>
        </authorList>
    </citation>
    <scope>NUCLEOTIDE SEQUENCE</scope>
    <source>
        <strain evidence="2">WJC10195</strain>
    </source>
</reference>
<evidence type="ECO:0000313" key="3">
    <source>
        <dbReference type="Proteomes" id="UP001152622"/>
    </source>
</evidence>
<dbReference type="Proteomes" id="UP001152622">
    <property type="component" value="Chromosome 1"/>
</dbReference>
<gene>
    <name evidence="2" type="ORF">SKAU_G00028150</name>
</gene>
<proteinExistence type="predicted"/>
<dbReference type="AlphaFoldDB" id="A0A9Q1GF17"/>
<evidence type="ECO:0000256" key="1">
    <source>
        <dbReference type="SAM" id="MobiDB-lite"/>
    </source>
</evidence>
<feature type="region of interest" description="Disordered" evidence="1">
    <location>
        <begin position="153"/>
        <end position="174"/>
    </location>
</feature>
<keyword evidence="3" id="KW-1185">Reference proteome</keyword>
<comment type="caution">
    <text evidence="2">The sequence shown here is derived from an EMBL/GenBank/DDBJ whole genome shotgun (WGS) entry which is preliminary data.</text>
</comment>
<accession>A0A9Q1GF17</accession>
<evidence type="ECO:0000313" key="2">
    <source>
        <dbReference type="EMBL" id="KAJ8382037.1"/>
    </source>
</evidence>
<dbReference type="EMBL" id="JAINUF010000001">
    <property type="protein sequence ID" value="KAJ8382037.1"/>
    <property type="molecule type" value="Genomic_DNA"/>
</dbReference>